<sequence>MSESVGKAVIKSQQIIDSGTHPRLREQPPNVRKTITKREEITKFSVERKSIKEAAHHLLEPPKTPPNNRQVRKQGTKQSPSLRSERPSLKEKGHQLREANQKNLVSVTHP</sequence>
<feature type="region of interest" description="Disordered" evidence="1">
    <location>
        <begin position="1"/>
        <end position="110"/>
    </location>
</feature>
<dbReference type="InParanoid" id="E3KJQ0"/>
<name>E3KJQ0_PUCGT</name>
<feature type="compositionally biased region" description="Basic and acidic residues" evidence="1">
    <location>
        <begin position="83"/>
        <end position="100"/>
    </location>
</feature>
<dbReference type="AlphaFoldDB" id="E3KJQ0"/>
<accession>E3KJQ0</accession>
<dbReference type="KEGG" id="pgr:PGTG_10684"/>
<feature type="compositionally biased region" description="Polar residues" evidence="1">
    <location>
        <begin position="101"/>
        <end position="110"/>
    </location>
</feature>
<dbReference type="HOGENOM" id="CLU_2172292_0_0_1"/>
<dbReference type="GeneID" id="10546114"/>
<reference key="1">
    <citation type="submission" date="2007-01" db="EMBL/GenBank/DDBJ databases">
        <title>The Genome Sequence of Puccinia graminis f. sp. tritici Strain CRL 75-36-700-3.</title>
        <authorList>
            <consortium name="The Broad Institute Genome Sequencing Platform"/>
            <person name="Birren B."/>
            <person name="Lander E."/>
            <person name="Galagan J."/>
            <person name="Nusbaum C."/>
            <person name="Devon K."/>
            <person name="Cuomo C."/>
            <person name="Jaffe D."/>
            <person name="Butler J."/>
            <person name="Alvarez P."/>
            <person name="Gnerre S."/>
            <person name="Grabherr M."/>
            <person name="Mauceli E."/>
            <person name="Brockman W."/>
            <person name="Young S."/>
            <person name="LaButti K."/>
            <person name="Sykes S."/>
            <person name="DeCaprio D."/>
            <person name="Crawford M."/>
            <person name="Koehrsen M."/>
            <person name="Engels R."/>
            <person name="Montgomery P."/>
            <person name="Pearson M."/>
            <person name="Howarth C."/>
            <person name="Larson L."/>
            <person name="White J."/>
            <person name="Zeng Q."/>
            <person name="Kodira C."/>
            <person name="Yandava C."/>
            <person name="Alvarado L."/>
            <person name="O'Leary S."/>
            <person name="Szabo L."/>
            <person name="Dean R."/>
            <person name="Schein J."/>
        </authorList>
    </citation>
    <scope>NUCLEOTIDE SEQUENCE</scope>
    <source>
        <strain>CRL 75-36-700-3</strain>
    </source>
</reference>
<gene>
    <name evidence="2" type="ORF">PGTG_10684</name>
</gene>
<proteinExistence type="predicted"/>
<reference evidence="3" key="2">
    <citation type="journal article" date="2011" name="Proc. Natl. Acad. Sci. U.S.A.">
        <title>Obligate biotrophy features unraveled by the genomic analysis of rust fungi.</title>
        <authorList>
            <person name="Duplessis S."/>
            <person name="Cuomo C.A."/>
            <person name="Lin Y.-C."/>
            <person name="Aerts A."/>
            <person name="Tisserant E."/>
            <person name="Veneault-Fourrey C."/>
            <person name="Joly D.L."/>
            <person name="Hacquard S."/>
            <person name="Amselem J."/>
            <person name="Cantarel B.L."/>
            <person name="Chiu R."/>
            <person name="Coutinho P.M."/>
            <person name="Feau N."/>
            <person name="Field M."/>
            <person name="Frey P."/>
            <person name="Gelhaye E."/>
            <person name="Goldberg J."/>
            <person name="Grabherr M.G."/>
            <person name="Kodira C.D."/>
            <person name="Kohler A."/>
            <person name="Kuees U."/>
            <person name="Lindquist E.A."/>
            <person name="Lucas S.M."/>
            <person name="Mago R."/>
            <person name="Mauceli E."/>
            <person name="Morin E."/>
            <person name="Murat C."/>
            <person name="Pangilinan J.L."/>
            <person name="Park R."/>
            <person name="Pearson M."/>
            <person name="Quesneville H."/>
            <person name="Rouhier N."/>
            <person name="Sakthikumar S."/>
            <person name="Salamov A.A."/>
            <person name="Schmutz J."/>
            <person name="Selles B."/>
            <person name="Shapiro H."/>
            <person name="Tanguay P."/>
            <person name="Tuskan G.A."/>
            <person name="Henrissat B."/>
            <person name="Van de Peer Y."/>
            <person name="Rouze P."/>
            <person name="Ellis J.G."/>
            <person name="Dodds P.N."/>
            <person name="Schein J.E."/>
            <person name="Zhong S."/>
            <person name="Hamelin R.C."/>
            <person name="Grigoriev I.V."/>
            <person name="Szabo L.J."/>
            <person name="Martin F."/>
        </authorList>
    </citation>
    <scope>NUCLEOTIDE SEQUENCE [LARGE SCALE GENOMIC DNA]</scope>
    <source>
        <strain evidence="3">CRL 75-36-700-3 / race SCCL</strain>
    </source>
</reference>
<evidence type="ECO:0000256" key="1">
    <source>
        <dbReference type="SAM" id="MobiDB-lite"/>
    </source>
</evidence>
<dbReference type="Proteomes" id="UP000008783">
    <property type="component" value="Unassembled WGS sequence"/>
</dbReference>
<feature type="compositionally biased region" description="Basic and acidic residues" evidence="1">
    <location>
        <begin position="36"/>
        <end position="60"/>
    </location>
</feature>
<keyword evidence="3" id="KW-1185">Reference proteome</keyword>
<organism evidence="2 3">
    <name type="scientific">Puccinia graminis f. sp. tritici (strain CRL 75-36-700-3 / race SCCL)</name>
    <name type="common">Black stem rust fungus</name>
    <dbReference type="NCBI Taxonomy" id="418459"/>
    <lineage>
        <taxon>Eukaryota</taxon>
        <taxon>Fungi</taxon>
        <taxon>Dikarya</taxon>
        <taxon>Basidiomycota</taxon>
        <taxon>Pucciniomycotina</taxon>
        <taxon>Pucciniomycetes</taxon>
        <taxon>Pucciniales</taxon>
        <taxon>Pucciniaceae</taxon>
        <taxon>Puccinia</taxon>
    </lineage>
</organism>
<dbReference type="RefSeq" id="XP_003328944.1">
    <property type="nucleotide sequence ID" value="XM_003328896.1"/>
</dbReference>
<evidence type="ECO:0000313" key="3">
    <source>
        <dbReference type="Proteomes" id="UP000008783"/>
    </source>
</evidence>
<dbReference type="EMBL" id="DS178291">
    <property type="protein sequence ID" value="EFP84525.1"/>
    <property type="molecule type" value="Genomic_DNA"/>
</dbReference>
<protein>
    <submittedName>
        <fullName evidence="2">Uncharacterized protein</fullName>
    </submittedName>
</protein>
<evidence type="ECO:0000313" key="2">
    <source>
        <dbReference type="EMBL" id="EFP84525.1"/>
    </source>
</evidence>
<dbReference type="VEuPathDB" id="FungiDB:PGTG_10684"/>